<organism evidence="2 3">
    <name type="scientific">Portunus trituberculatus</name>
    <name type="common">Swimming crab</name>
    <name type="synonym">Neptunus trituberculatus</name>
    <dbReference type="NCBI Taxonomy" id="210409"/>
    <lineage>
        <taxon>Eukaryota</taxon>
        <taxon>Metazoa</taxon>
        <taxon>Ecdysozoa</taxon>
        <taxon>Arthropoda</taxon>
        <taxon>Crustacea</taxon>
        <taxon>Multicrustacea</taxon>
        <taxon>Malacostraca</taxon>
        <taxon>Eumalacostraca</taxon>
        <taxon>Eucarida</taxon>
        <taxon>Decapoda</taxon>
        <taxon>Pleocyemata</taxon>
        <taxon>Brachyura</taxon>
        <taxon>Eubrachyura</taxon>
        <taxon>Portunoidea</taxon>
        <taxon>Portunidae</taxon>
        <taxon>Portuninae</taxon>
        <taxon>Portunus</taxon>
    </lineage>
</organism>
<gene>
    <name evidence="2" type="ORF">E2C01_000749</name>
</gene>
<accession>A0A5B7CEY3</accession>
<dbReference type="Proteomes" id="UP000324222">
    <property type="component" value="Unassembled WGS sequence"/>
</dbReference>
<protein>
    <submittedName>
        <fullName evidence="2">Uncharacterized protein</fullName>
    </submittedName>
</protein>
<evidence type="ECO:0000256" key="1">
    <source>
        <dbReference type="SAM" id="MobiDB-lite"/>
    </source>
</evidence>
<feature type="region of interest" description="Disordered" evidence="1">
    <location>
        <begin position="1"/>
        <end position="22"/>
    </location>
</feature>
<proteinExistence type="predicted"/>
<dbReference type="AlphaFoldDB" id="A0A5B7CEY3"/>
<sequence>MYSDAHTNPAIELHTPTQTDEGRKHELVTAFHHASPKIRVYLACGAVVNKDFLGHRSHTPRQHALAV</sequence>
<dbReference type="EMBL" id="VSRR010000020">
    <property type="protein sequence ID" value="MPC08172.1"/>
    <property type="molecule type" value="Genomic_DNA"/>
</dbReference>
<evidence type="ECO:0000313" key="2">
    <source>
        <dbReference type="EMBL" id="MPC08172.1"/>
    </source>
</evidence>
<evidence type="ECO:0000313" key="3">
    <source>
        <dbReference type="Proteomes" id="UP000324222"/>
    </source>
</evidence>
<comment type="caution">
    <text evidence="2">The sequence shown here is derived from an EMBL/GenBank/DDBJ whole genome shotgun (WGS) entry which is preliminary data.</text>
</comment>
<name>A0A5B7CEY3_PORTR</name>
<keyword evidence="3" id="KW-1185">Reference proteome</keyword>
<reference evidence="2 3" key="1">
    <citation type="submission" date="2019-05" db="EMBL/GenBank/DDBJ databases">
        <title>Another draft genome of Portunus trituberculatus and its Hox gene families provides insights of decapod evolution.</title>
        <authorList>
            <person name="Jeong J.-H."/>
            <person name="Song I."/>
            <person name="Kim S."/>
            <person name="Choi T."/>
            <person name="Kim D."/>
            <person name="Ryu S."/>
            <person name="Kim W."/>
        </authorList>
    </citation>
    <scope>NUCLEOTIDE SEQUENCE [LARGE SCALE GENOMIC DNA]</scope>
    <source>
        <tissue evidence="2">Muscle</tissue>
    </source>
</reference>